<reference evidence="1 2" key="1">
    <citation type="submission" date="2019-06" db="EMBL/GenBank/DDBJ databases">
        <title>Complete genome sequence of Antarcticibacterium flavum KCTC 52984T from an Antarctic marine sediment.</title>
        <authorList>
            <person name="Lee Y.M."/>
            <person name="Shin S.C."/>
        </authorList>
    </citation>
    <scope>NUCLEOTIDE SEQUENCE [LARGE SCALE GENOMIC DNA]</scope>
    <source>
        <strain evidence="1 2">KCTC 52984</strain>
    </source>
</reference>
<proteinExistence type="predicted"/>
<name>A0A5B7X198_9FLAO</name>
<dbReference type="EMBL" id="CP040812">
    <property type="protein sequence ID" value="QCY68452.1"/>
    <property type="molecule type" value="Genomic_DNA"/>
</dbReference>
<dbReference type="KEGG" id="afla:FHG64_03070"/>
<dbReference type="AlphaFoldDB" id="A0A5B7X198"/>
<keyword evidence="2" id="KW-1185">Reference proteome</keyword>
<dbReference type="OrthoDB" id="1450111at2"/>
<evidence type="ECO:0000313" key="2">
    <source>
        <dbReference type="Proteomes" id="UP000309016"/>
    </source>
</evidence>
<organism evidence="1 2">
    <name type="scientific">Antarcticibacterium flavum</name>
    <dbReference type="NCBI Taxonomy" id="2058175"/>
    <lineage>
        <taxon>Bacteria</taxon>
        <taxon>Pseudomonadati</taxon>
        <taxon>Bacteroidota</taxon>
        <taxon>Flavobacteriia</taxon>
        <taxon>Flavobacteriales</taxon>
        <taxon>Flavobacteriaceae</taxon>
        <taxon>Antarcticibacterium</taxon>
    </lineage>
</organism>
<dbReference type="PROSITE" id="PS51257">
    <property type="entry name" value="PROKAR_LIPOPROTEIN"/>
    <property type="match status" value="1"/>
</dbReference>
<gene>
    <name evidence="1" type="ORF">FHG64_03070</name>
</gene>
<dbReference type="RefSeq" id="WP_139065027.1">
    <property type="nucleotide sequence ID" value="NZ_CP040812.1"/>
</dbReference>
<accession>A0A5B7X198</accession>
<protein>
    <recommendedName>
        <fullName evidence="3">Lipocalin-like domain-containing protein</fullName>
    </recommendedName>
</protein>
<sequence>MKRILLIILIILTGCSRDSSPGNSKIFGTWGRSFAFNPAAVGEEGTGNLLSVTRYIFKNDYSFESFTFLMNEDSMEIPGYWSRKMGTFTQQGNRLFLIYDLYNTGGEALSDFPHIDKEDLVLAAEGVEWEFNFSILEDNSILKFEFDPCGPLENCVGEMTLVRVK</sequence>
<evidence type="ECO:0008006" key="3">
    <source>
        <dbReference type="Google" id="ProtNLM"/>
    </source>
</evidence>
<dbReference type="Proteomes" id="UP000309016">
    <property type="component" value="Chromosome"/>
</dbReference>
<evidence type="ECO:0000313" key="1">
    <source>
        <dbReference type="EMBL" id="QCY68452.1"/>
    </source>
</evidence>